<gene>
    <name evidence="3" type="ORF">CEP51_011961</name>
</gene>
<accession>A0A428R3R1</accession>
<reference evidence="3 4" key="1">
    <citation type="submission" date="2017-06" db="EMBL/GenBank/DDBJ databases">
        <title>Comparative genomic analysis of Ambrosia Fusariam Clade fungi.</title>
        <authorList>
            <person name="Stajich J.E."/>
            <person name="Carrillo J."/>
            <person name="Kijimoto T."/>
            <person name="Eskalen A."/>
            <person name="O'Donnell K."/>
            <person name="Kasson M."/>
        </authorList>
    </citation>
    <scope>NUCLEOTIDE SEQUENCE [LARGE SCALE GENOMIC DNA]</scope>
    <source>
        <strain evidence="3 4">NRRL62606</strain>
    </source>
</reference>
<organism evidence="3 4">
    <name type="scientific">Fusarium floridanum</name>
    <dbReference type="NCBI Taxonomy" id="1325733"/>
    <lineage>
        <taxon>Eukaryota</taxon>
        <taxon>Fungi</taxon>
        <taxon>Dikarya</taxon>
        <taxon>Ascomycota</taxon>
        <taxon>Pezizomycotina</taxon>
        <taxon>Sordariomycetes</taxon>
        <taxon>Hypocreomycetidae</taxon>
        <taxon>Hypocreales</taxon>
        <taxon>Nectriaceae</taxon>
        <taxon>Fusarium</taxon>
        <taxon>Fusarium solani species complex</taxon>
    </lineage>
</organism>
<feature type="region of interest" description="Disordered" evidence="1">
    <location>
        <begin position="669"/>
        <end position="708"/>
    </location>
</feature>
<feature type="compositionally biased region" description="Low complexity" evidence="1">
    <location>
        <begin position="698"/>
        <end position="708"/>
    </location>
</feature>
<dbReference type="InterPro" id="IPR010730">
    <property type="entry name" value="HET"/>
</dbReference>
<name>A0A428R3R1_9HYPO</name>
<dbReference type="AlphaFoldDB" id="A0A428R3R1"/>
<feature type="domain" description="Heterokaryon incompatibility" evidence="2">
    <location>
        <begin position="43"/>
        <end position="216"/>
    </location>
</feature>
<protein>
    <recommendedName>
        <fullName evidence="2">Heterokaryon incompatibility domain-containing protein</fullName>
    </recommendedName>
</protein>
<dbReference type="EMBL" id="NKCL01000427">
    <property type="protein sequence ID" value="RSL72107.1"/>
    <property type="molecule type" value="Genomic_DNA"/>
</dbReference>
<dbReference type="Proteomes" id="UP000287972">
    <property type="component" value="Unassembled WGS sequence"/>
</dbReference>
<feature type="compositionally biased region" description="Acidic residues" evidence="1">
    <location>
        <begin position="672"/>
        <end position="681"/>
    </location>
</feature>
<proteinExistence type="predicted"/>
<evidence type="ECO:0000313" key="4">
    <source>
        <dbReference type="Proteomes" id="UP000287972"/>
    </source>
</evidence>
<comment type="caution">
    <text evidence="3">The sequence shown here is derived from an EMBL/GenBank/DDBJ whole genome shotgun (WGS) entry which is preliminary data.</text>
</comment>
<evidence type="ECO:0000259" key="2">
    <source>
        <dbReference type="Pfam" id="PF06985"/>
    </source>
</evidence>
<evidence type="ECO:0000256" key="1">
    <source>
        <dbReference type="SAM" id="MobiDB-lite"/>
    </source>
</evidence>
<evidence type="ECO:0000313" key="3">
    <source>
        <dbReference type="EMBL" id="RSL72107.1"/>
    </source>
</evidence>
<dbReference type="InterPro" id="IPR052895">
    <property type="entry name" value="HetReg/Transcr_Mod"/>
</dbReference>
<dbReference type="PANTHER" id="PTHR24148:SF73">
    <property type="entry name" value="HET DOMAIN PROTEIN (AFU_ORTHOLOGUE AFUA_8G01020)"/>
    <property type="match status" value="1"/>
</dbReference>
<dbReference type="Pfam" id="PF06985">
    <property type="entry name" value="HET"/>
    <property type="match status" value="1"/>
</dbReference>
<dbReference type="PANTHER" id="PTHR24148">
    <property type="entry name" value="ANKYRIN REPEAT DOMAIN-CONTAINING PROTEIN 39 HOMOLOG-RELATED"/>
    <property type="match status" value="1"/>
</dbReference>
<keyword evidence="4" id="KW-1185">Reference proteome</keyword>
<sequence>MPPSFEYTTLTDPASEVRLLRLHDSPTEYGLDVFPLNESCPPFAAISYTWGDSRIAEPIRINGHTFLVRKAAWDLLKELPSLDMDCDPRPEFIWIDSICINQNNTTERNHQVRLMRKIYSSAAVVLVWLGRPTPKSDLAMDSLASLTHQVLGKSTKTKSRILSQARVLYGQNPTKIGYSYQGDPGALGMVLDANIGDAIFSLFSRVYWRRIWIIQEVLLAKEIRIVCGPRCMNWNKLNSFFGGMEFSMLRSGSQFHGSERVSKIMNAPGYILVKEKAFLETNPQLKEQGAPISDLLLSFGDFQCRDRRDKVYGMLGLTSDIVDVNYAKSVQHIYNDVIRRIVRGGQMDTISKAEHFGKRLAAALGIRMDDRQLIRTDSLFICPPRLLTWADERPFWENDPARVLPRPYFNHVTNILALSMTPSRPRPRASQRAILGTEDSSQGPQFPPPVGQISSQAVVAVATPTVQPTNSNSLTGYDEPLQDAYSTTAEYGDAFSFCVEDLELPTYVESVSHPQIAHAPEFLAADDQPRCKDDSELPTMYSRHVDYLSHEWTDEDIGPSWKAISSTKSLTNKDRLQNVVWRTWTKFKNNLSTISPEELNWLKESDVTWLYGPLYPASKPHPTDWQTDEKSILRRRRVFDSESSRRKKQVELKVRIHEEVEVIGYDGGLGYFEDEDDDDTTLSEAQDPYIWPDEERSSSSIILSRARS</sequence>